<dbReference type="EMBL" id="LGTZ01000359">
    <property type="protein sequence ID" value="OJD25536.1"/>
    <property type="molecule type" value="Genomic_DNA"/>
</dbReference>
<comment type="caution">
    <text evidence="1">The sequence shown here is derived from an EMBL/GenBank/DDBJ whole genome shotgun (WGS) entry which is preliminary data.</text>
</comment>
<organism evidence="1 2">
    <name type="scientific">Blastomyces percursus</name>
    <dbReference type="NCBI Taxonomy" id="1658174"/>
    <lineage>
        <taxon>Eukaryota</taxon>
        <taxon>Fungi</taxon>
        <taxon>Dikarya</taxon>
        <taxon>Ascomycota</taxon>
        <taxon>Pezizomycotina</taxon>
        <taxon>Eurotiomycetes</taxon>
        <taxon>Eurotiomycetidae</taxon>
        <taxon>Onygenales</taxon>
        <taxon>Ajellomycetaceae</taxon>
        <taxon>Blastomyces</taxon>
    </lineage>
</organism>
<gene>
    <name evidence="1" type="ORF">ACJ73_03089</name>
</gene>
<dbReference type="Proteomes" id="UP000242791">
    <property type="component" value="Unassembled WGS sequence"/>
</dbReference>
<evidence type="ECO:0000313" key="2">
    <source>
        <dbReference type="Proteomes" id="UP000242791"/>
    </source>
</evidence>
<proteinExistence type="predicted"/>
<sequence length="119" mass="13640">MAGEEWSEIEICLAVHFASQGVYHRVIAEMFAARGFNRTKVSVDGKLRAIQIKHPNLGSQRHWNSHASGQWVRTRLRENNISENVLLLTSEDWRTLSQSQPDLCHLQPLERPSTFCDEA</sequence>
<accession>A0A1J9QAQ9</accession>
<reference evidence="1 2" key="1">
    <citation type="submission" date="2015-08" db="EMBL/GenBank/DDBJ databases">
        <title>Emmonsia species relationships and genome sequence.</title>
        <authorList>
            <person name="Cuomo C.A."/>
            <person name="Schwartz I.S."/>
            <person name="Kenyon C."/>
            <person name="De Hoog G.S."/>
            <person name="Govender N.P."/>
            <person name="Botha A."/>
            <person name="Moreno L."/>
            <person name="De Vries M."/>
            <person name="Munoz J.F."/>
            <person name="Stielow J.B."/>
        </authorList>
    </citation>
    <scope>NUCLEOTIDE SEQUENCE [LARGE SCALE GENOMIC DNA]</scope>
    <source>
        <strain evidence="1 2">EI222</strain>
    </source>
</reference>
<name>A0A1J9QAQ9_9EURO</name>
<protein>
    <submittedName>
        <fullName evidence="1">Uncharacterized protein</fullName>
    </submittedName>
</protein>
<evidence type="ECO:0000313" key="1">
    <source>
        <dbReference type="EMBL" id="OJD25536.1"/>
    </source>
</evidence>
<keyword evidence="2" id="KW-1185">Reference proteome</keyword>
<dbReference type="VEuPathDB" id="FungiDB:ACJ73_03089"/>
<dbReference type="AlphaFoldDB" id="A0A1J9QAQ9"/>